<dbReference type="InterPro" id="IPR011701">
    <property type="entry name" value="MFS"/>
</dbReference>
<dbReference type="Gene3D" id="1.20.1250.20">
    <property type="entry name" value="MFS general substrate transporter like domains"/>
    <property type="match status" value="1"/>
</dbReference>
<dbReference type="Proteomes" id="UP001550603">
    <property type="component" value="Unassembled WGS sequence"/>
</dbReference>
<feature type="transmembrane region" description="Helical" evidence="7">
    <location>
        <begin position="373"/>
        <end position="397"/>
    </location>
</feature>
<keyword evidence="4 7" id="KW-0812">Transmembrane</keyword>
<dbReference type="InterPro" id="IPR036259">
    <property type="entry name" value="MFS_trans_sf"/>
</dbReference>
<dbReference type="SUPFAM" id="SSF103473">
    <property type="entry name" value="MFS general substrate transporter"/>
    <property type="match status" value="1"/>
</dbReference>
<comment type="caution">
    <text evidence="8">The sequence shown here is derived from an EMBL/GenBank/DDBJ whole genome shotgun (WGS) entry which is preliminary data.</text>
</comment>
<evidence type="ECO:0000256" key="2">
    <source>
        <dbReference type="ARBA" id="ARBA00022448"/>
    </source>
</evidence>
<dbReference type="PANTHER" id="PTHR23517:SF2">
    <property type="entry name" value="MULTIDRUG RESISTANCE PROTEIN MDTH"/>
    <property type="match status" value="1"/>
</dbReference>
<comment type="subcellular location">
    <subcellularLocation>
        <location evidence="1">Cell membrane</location>
        <topology evidence="1">Multi-pass membrane protein</topology>
    </subcellularLocation>
</comment>
<evidence type="ECO:0000313" key="8">
    <source>
        <dbReference type="EMBL" id="MEU2267626.1"/>
    </source>
</evidence>
<sequence>MSTSARSRTRALLDAALPPPGEPRLLALSWLLKTVGSGLYLTTSTLFFTRVAGLPVHQVASGLTVAGIVALAGAVPLGRLADRFGPRRTYTVLLGVQFVTMAALAFARAFPAFLALILVFLLAEQGSTAARGALVATVGEEAVGVPPGEGVRAWGRVRLRAYLRVVTNIGITLGAAASALVIQADTEAGYMALLWCTALTYPAAALPLRWLRARETRPASAGKAEPTGSGWQVLRDRRYAAVTLICGVLSLQAQVLSFAVPLWVLQHTEAPPVLVSGIVAVNTVMVICLQIRFSRGAEDDRRAARMCRNSGIALFAACALVAFTGGLGGWPATLLLLLFAAALTFGELWLSAGSFGLSFNLAPEGMHGQYQGFFSLGRGAATAVAPALIAVLCLGAHPREGWLVLGTLFALAGAAAPLALRVRGVGVREPSLSSAAK</sequence>
<organism evidence="8 9">
    <name type="scientific">Streptomyces olindensis</name>
    <dbReference type="NCBI Taxonomy" id="358823"/>
    <lineage>
        <taxon>Bacteria</taxon>
        <taxon>Bacillati</taxon>
        <taxon>Actinomycetota</taxon>
        <taxon>Actinomycetes</taxon>
        <taxon>Kitasatosporales</taxon>
        <taxon>Streptomycetaceae</taxon>
        <taxon>Streptomyces</taxon>
    </lineage>
</organism>
<keyword evidence="9" id="KW-1185">Reference proteome</keyword>
<evidence type="ECO:0000256" key="1">
    <source>
        <dbReference type="ARBA" id="ARBA00004651"/>
    </source>
</evidence>
<keyword evidence="5 7" id="KW-1133">Transmembrane helix</keyword>
<feature type="transmembrane region" description="Helical" evidence="7">
    <location>
        <begin position="403"/>
        <end position="420"/>
    </location>
</feature>
<evidence type="ECO:0000256" key="4">
    <source>
        <dbReference type="ARBA" id="ARBA00022692"/>
    </source>
</evidence>
<proteinExistence type="predicted"/>
<dbReference type="EMBL" id="JBEYBN010000016">
    <property type="protein sequence ID" value="MEU2267626.1"/>
    <property type="molecule type" value="Genomic_DNA"/>
</dbReference>
<feature type="transmembrane region" description="Helical" evidence="7">
    <location>
        <begin position="312"/>
        <end position="330"/>
    </location>
</feature>
<evidence type="ECO:0000256" key="5">
    <source>
        <dbReference type="ARBA" id="ARBA00022989"/>
    </source>
</evidence>
<feature type="transmembrane region" description="Helical" evidence="7">
    <location>
        <begin position="60"/>
        <end position="78"/>
    </location>
</feature>
<dbReference type="RefSeq" id="WP_051648620.1">
    <property type="nucleotide sequence ID" value="NZ_JBEYBN010000016.1"/>
</dbReference>
<feature type="transmembrane region" description="Helical" evidence="7">
    <location>
        <begin position="161"/>
        <end position="182"/>
    </location>
</feature>
<dbReference type="PANTHER" id="PTHR23517">
    <property type="entry name" value="RESISTANCE PROTEIN MDTM, PUTATIVE-RELATED-RELATED"/>
    <property type="match status" value="1"/>
</dbReference>
<protein>
    <submittedName>
        <fullName evidence="8">MFS transporter</fullName>
    </submittedName>
</protein>
<reference evidence="8 9" key="1">
    <citation type="submission" date="2024-06" db="EMBL/GenBank/DDBJ databases">
        <title>The Natural Products Discovery Center: Release of the First 8490 Sequenced Strains for Exploring Actinobacteria Biosynthetic Diversity.</title>
        <authorList>
            <person name="Kalkreuter E."/>
            <person name="Kautsar S.A."/>
            <person name="Yang D."/>
            <person name="Bader C.D."/>
            <person name="Teijaro C.N."/>
            <person name="Fluegel L."/>
            <person name="Davis C.M."/>
            <person name="Simpson J.R."/>
            <person name="Lauterbach L."/>
            <person name="Steele A.D."/>
            <person name="Gui C."/>
            <person name="Meng S."/>
            <person name="Li G."/>
            <person name="Viehrig K."/>
            <person name="Ye F."/>
            <person name="Su P."/>
            <person name="Kiefer A.F."/>
            <person name="Nichols A."/>
            <person name="Cepeda A.J."/>
            <person name="Yan W."/>
            <person name="Fan B."/>
            <person name="Jiang Y."/>
            <person name="Adhikari A."/>
            <person name="Zheng C.-J."/>
            <person name="Schuster L."/>
            <person name="Cowan T.M."/>
            <person name="Smanski M.J."/>
            <person name="Chevrette M.G."/>
            <person name="De Carvalho L.P.S."/>
            <person name="Shen B."/>
        </authorList>
    </citation>
    <scope>NUCLEOTIDE SEQUENCE [LARGE SCALE GENOMIC DNA]</scope>
    <source>
        <strain evidence="8 9">NPDC019583</strain>
    </source>
</reference>
<feature type="transmembrane region" description="Helical" evidence="7">
    <location>
        <begin position="239"/>
        <end position="264"/>
    </location>
</feature>
<keyword evidence="6 7" id="KW-0472">Membrane</keyword>
<feature type="transmembrane region" description="Helical" evidence="7">
    <location>
        <begin position="98"/>
        <end position="123"/>
    </location>
</feature>
<keyword evidence="2" id="KW-0813">Transport</keyword>
<evidence type="ECO:0000256" key="6">
    <source>
        <dbReference type="ARBA" id="ARBA00023136"/>
    </source>
</evidence>
<feature type="transmembrane region" description="Helical" evidence="7">
    <location>
        <begin position="188"/>
        <end position="208"/>
    </location>
</feature>
<keyword evidence="3" id="KW-1003">Cell membrane</keyword>
<evidence type="ECO:0000256" key="7">
    <source>
        <dbReference type="SAM" id="Phobius"/>
    </source>
</evidence>
<name>A0ABV2XUG1_9ACTN</name>
<feature type="transmembrane region" description="Helical" evidence="7">
    <location>
        <begin position="270"/>
        <end position="291"/>
    </location>
</feature>
<gene>
    <name evidence="8" type="ORF">ABZ568_14670</name>
</gene>
<accession>A0ABV2XUG1</accession>
<evidence type="ECO:0000256" key="3">
    <source>
        <dbReference type="ARBA" id="ARBA00022475"/>
    </source>
</evidence>
<dbReference type="Pfam" id="PF07690">
    <property type="entry name" value="MFS_1"/>
    <property type="match status" value="1"/>
</dbReference>
<dbReference type="InterPro" id="IPR050171">
    <property type="entry name" value="MFS_Transporters"/>
</dbReference>
<evidence type="ECO:0000313" key="9">
    <source>
        <dbReference type="Proteomes" id="UP001550603"/>
    </source>
</evidence>
<feature type="transmembrane region" description="Helical" evidence="7">
    <location>
        <begin position="336"/>
        <end position="361"/>
    </location>
</feature>